<organism evidence="1 2">
    <name type="scientific">Sneathia vaginalis</name>
    <dbReference type="NCBI Taxonomy" id="187101"/>
    <lineage>
        <taxon>Bacteria</taxon>
        <taxon>Fusobacteriati</taxon>
        <taxon>Fusobacteriota</taxon>
        <taxon>Fusobacteriia</taxon>
        <taxon>Fusobacteriales</taxon>
        <taxon>Leptotrichiaceae</taxon>
        <taxon>Sneathia</taxon>
    </lineage>
</organism>
<accession>A0A0E3ZA68</accession>
<gene>
    <name evidence="1" type="ORF">VC03_04245</name>
</gene>
<proteinExistence type="predicted"/>
<dbReference type="OrthoDB" id="9792687at2"/>
<name>A0A0E3ZA68_9FUSO</name>
<sequence length="177" mass="20956">MGLHYCDKNNNYASVYAKNIIYNKLSDFEIYNDVIKSRKIPLKSFKDRVLTINFFLKNLEKARFVSMNNKNTTIKSVNFLLEINDNKYLQLGLAIDKCGTYYMETFLVRNNDNNIKYIPNCTIKDIYKKTSEKIIRFSFDTEKQAKLDEVAKIDKNYDYHEALNKSIEEIKQEKINI</sequence>
<dbReference type="KEGG" id="sns:VC03_04245"/>
<dbReference type="EMBL" id="CP011280">
    <property type="protein sequence ID" value="AKC95707.1"/>
    <property type="molecule type" value="Genomic_DNA"/>
</dbReference>
<reference evidence="1 2" key="1">
    <citation type="journal article" date="2012" name="BMC Genomics">
        <title>Genomic sequence analysis and characterization of Sneathia amnii sp. nov.</title>
        <authorList>
            <consortium name="Vaginal Microbiome Consortium (additional members)"/>
            <person name="Harwich M.D.Jr."/>
            <person name="Serrano M.G."/>
            <person name="Fettweis J.M."/>
            <person name="Alves J.M."/>
            <person name="Reimers M.A."/>
            <person name="Buck G.A."/>
            <person name="Jefferson K.K."/>
        </authorList>
    </citation>
    <scope>NUCLEOTIDE SEQUENCE [LARGE SCALE GENOMIC DNA]</scope>
    <source>
        <strain evidence="1 2">SN35</strain>
    </source>
</reference>
<dbReference type="HOGENOM" id="CLU_1516948_0_0_0"/>
<dbReference type="AlphaFoldDB" id="A0A0E3ZA68"/>
<dbReference type="STRING" id="187101.VC03_04245"/>
<dbReference type="Proteomes" id="UP000033103">
    <property type="component" value="Chromosome"/>
</dbReference>
<keyword evidence="2" id="KW-1185">Reference proteome</keyword>
<evidence type="ECO:0000313" key="1">
    <source>
        <dbReference type="EMBL" id="AKC95707.1"/>
    </source>
</evidence>
<evidence type="ECO:0000313" key="2">
    <source>
        <dbReference type="Proteomes" id="UP000033103"/>
    </source>
</evidence>
<protein>
    <submittedName>
        <fullName evidence="1">Uncharacterized protein</fullName>
    </submittedName>
</protein>
<dbReference type="RefSeq" id="WP_046328812.1">
    <property type="nucleotide sequence ID" value="NZ_CP011280.1"/>
</dbReference>
<dbReference type="PATRIC" id="fig|1069640.6.peg.837"/>